<protein>
    <submittedName>
        <fullName evidence="1">Uncharacterized protein</fullName>
    </submittedName>
</protein>
<evidence type="ECO:0000313" key="2">
    <source>
        <dbReference type="EMBL" id="CAF4311411.1"/>
    </source>
</evidence>
<evidence type="ECO:0000313" key="3">
    <source>
        <dbReference type="Proteomes" id="UP000663829"/>
    </source>
</evidence>
<sequence>YDRAEKMGGIKCNECGVTVSSVAAALRLLADLGTVILERIPRLACISAGANCSTTESGILAEQYNGRGYKCVNGHSGRWVDA</sequence>
<dbReference type="EMBL" id="CAJOBC010084077">
    <property type="protein sequence ID" value="CAF4311411.1"/>
    <property type="molecule type" value="Genomic_DNA"/>
</dbReference>
<keyword evidence="3" id="KW-1185">Reference proteome</keyword>
<dbReference type="Proteomes" id="UP000663829">
    <property type="component" value="Unassembled WGS sequence"/>
</dbReference>
<name>A0A815N8Q7_9BILA</name>
<dbReference type="AlphaFoldDB" id="A0A815N8Q7"/>
<comment type="caution">
    <text evidence="1">The sequence shown here is derived from an EMBL/GenBank/DDBJ whole genome shotgun (WGS) entry which is preliminary data.</text>
</comment>
<organism evidence="1 3">
    <name type="scientific">Didymodactylos carnosus</name>
    <dbReference type="NCBI Taxonomy" id="1234261"/>
    <lineage>
        <taxon>Eukaryota</taxon>
        <taxon>Metazoa</taxon>
        <taxon>Spiralia</taxon>
        <taxon>Gnathifera</taxon>
        <taxon>Rotifera</taxon>
        <taxon>Eurotatoria</taxon>
        <taxon>Bdelloidea</taxon>
        <taxon>Philodinida</taxon>
        <taxon>Philodinidae</taxon>
        <taxon>Didymodactylos</taxon>
    </lineage>
</organism>
<accession>A0A815N8Q7</accession>
<feature type="non-terminal residue" evidence="1">
    <location>
        <position position="82"/>
    </location>
</feature>
<evidence type="ECO:0000313" key="1">
    <source>
        <dbReference type="EMBL" id="CAF1433233.1"/>
    </source>
</evidence>
<proteinExistence type="predicted"/>
<gene>
    <name evidence="1" type="ORF">GPM918_LOCUS34089</name>
    <name evidence="2" type="ORF">SRO942_LOCUS34786</name>
</gene>
<dbReference type="Proteomes" id="UP000681722">
    <property type="component" value="Unassembled WGS sequence"/>
</dbReference>
<dbReference type="EMBL" id="CAJNOQ010018639">
    <property type="protein sequence ID" value="CAF1433233.1"/>
    <property type="molecule type" value="Genomic_DNA"/>
</dbReference>
<reference evidence="1" key="1">
    <citation type="submission" date="2021-02" db="EMBL/GenBank/DDBJ databases">
        <authorList>
            <person name="Nowell W R."/>
        </authorList>
    </citation>
    <scope>NUCLEOTIDE SEQUENCE</scope>
</reference>